<gene>
    <name evidence="8" type="ORF">SAMN05421766_102361</name>
</gene>
<organism evidence="8 9">
    <name type="scientific">Zobellia uliginosa</name>
    <dbReference type="NCBI Taxonomy" id="143224"/>
    <lineage>
        <taxon>Bacteria</taxon>
        <taxon>Pseudomonadati</taxon>
        <taxon>Bacteroidota</taxon>
        <taxon>Flavobacteriia</taxon>
        <taxon>Flavobacteriales</taxon>
        <taxon>Flavobacteriaceae</taxon>
        <taxon>Zobellia</taxon>
    </lineage>
</organism>
<evidence type="ECO:0000256" key="1">
    <source>
        <dbReference type="ARBA" id="ARBA00001913"/>
    </source>
</evidence>
<comment type="caution">
    <text evidence="8">The sequence shown here is derived from an EMBL/GenBank/DDBJ whole genome shotgun (WGS) entry which is preliminary data.</text>
</comment>
<sequence>MKPLSIFVFILIISAPLRAQYNILFIESDDQSNQTVGAFGNSAINTPNIDQLVHEGVSFTSAYNMGCWSPAVCVPSRTMLFYGKYLWDSEKITPQNAPKALPELLKENGYTTYMTGKWHAWGKKPTQLFDSLGTIQPGQLKTYYTQEGHVTDITAKEAIRFIQDYDNEKPFFLYVAFNAPHVPRQTDQRYYDLYPTDKIKLPPSVIEGPLNKNIVYNYTSAPLRKKTMRSRVQQNNAMVSHMDERIGDILMALKASGTYDKTIIIFMSDHGINFGENGVAGKVCLYEPSVTAPLIIKAPGLAQGKKLHQRVYLQDITPTLLDLLDIKKPKTVSFKSLLPIIEKNKRTRSSLYLAMFDDQRGIISKDKKLILYPKSGDLELYDLATDPWETKNLTGSEASEKTISTLLDELVDWQEKTGDKIDLKKTYNHYFK</sequence>
<evidence type="ECO:0000259" key="7">
    <source>
        <dbReference type="Pfam" id="PF00884"/>
    </source>
</evidence>
<evidence type="ECO:0000256" key="6">
    <source>
        <dbReference type="ARBA" id="ARBA00022837"/>
    </source>
</evidence>
<keyword evidence="4" id="KW-0732">Signal</keyword>
<comment type="cofactor">
    <cofactor evidence="1">
        <name>Ca(2+)</name>
        <dbReference type="ChEBI" id="CHEBI:29108"/>
    </cofactor>
</comment>
<reference evidence="8 9" key="1">
    <citation type="submission" date="2017-01" db="EMBL/GenBank/DDBJ databases">
        <authorList>
            <person name="Varghese N."/>
            <person name="Submissions S."/>
        </authorList>
    </citation>
    <scope>NUCLEOTIDE SEQUENCE [LARGE SCALE GENOMIC DNA]</scope>
    <source>
        <strain evidence="8 9">DSM 2061</strain>
    </source>
</reference>
<evidence type="ECO:0000256" key="3">
    <source>
        <dbReference type="ARBA" id="ARBA00022723"/>
    </source>
</evidence>
<comment type="similarity">
    <text evidence="2">Belongs to the sulfatase family.</text>
</comment>
<name>A0ABY1KPT7_9FLAO</name>
<keyword evidence="5" id="KW-0378">Hydrolase</keyword>
<dbReference type="Pfam" id="PF00884">
    <property type="entry name" value="Sulfatase"/>
    <property type="match status" value="1"/>
</dbReference>
<dbReference type="RefSeq" id="WP_076454117.1">
    <property type="nucleotide sequence ID" value="NZ_FTOB01000002.1"/>
</dbReference>
<keyword evidence="9" id="KW-1185">Reference proteome</keyword>
<evidence type="ECO:0000256" key="4">
    <source>
        <dbReference type="ARBA" id="ARBA00022729"/>
    </source>
</evidence>
<dbReference type="Proteomes" id="UP000185728">
    <property type="component" value="Unassembled WGS sequence"/>
</dbReference>
<evidence type="ECO:0000256" key="5">
    <source>
        <dbReference type="ARBA" id="ARBA00022801"/>
    </source>
</evidence>
<accession>A0ABY1KPT7</accession>
<feature type="domain" description="Sulfatase N-terminal" evidence="7">
    <location>
        <begin position="22"/>
        <end position="326"/>
    </location>
</feature>
<dbReference type="PANTHER" id="PTHR42693">
    <property type="entry name" value="ARYLSULFATASE FAMILY MEMBER"/>
    <property type="match status" value="1"/>
</dbReference>
<proteinExistence type="inferred from homology"/>
<dbReference type="EMBL" id="FTOB01000002">
    <property type="protein sequence ID" value="SIS49163.1"/>
    <property type="molecule type" value="Genomic_DNA"/>
</dbReference>
<protein>
    <submittedName>
        <fullName evidence="8">Arylsulfatase A</fullName>
    </submittedName>
</protein>
<dbReference type="Gene3D" id="3.40.720.10">
    <property type="entry name" value="Alkaline Phosphatase, subunit A"/>
    <property type="match status" value="1"/>
</dbReference>
<evidence type="ECO:0000313" key="8">
    <source>
        <dbReference type="EMBL" id="SIS49163.1"/>
    </source>
</evidence>
<dbReference type="SUPFAM" id="SSF53649">
    <property type="entry name" value="Alkaline phosphatase-like"/>
    <property type="match status" value="1"/>
</dbReference>
<keyword evidence="6" id="KW-0106">Calcium</keyword>
<dbReference type="InterPro" id="IPR017850">
    <property type="entry name" value="Alkaline_phosphatase_core_sf"/>
</dbReference>
<dbReference type="PANTHER" id="PTHR42693:SF42">
    <property type="entry name" value="ARYLSULFATASE G"/>
    <property type="match status" value="1"/>
</dbReference>
<keyword evidence="3" id="KW-0479">Metal-binding</keyword>
<dbReference type="InterPro" id="IPR000917">
    <property type="entry name" value="Sulfatase_N"/>
</dbReference>
<evidence type="ECO:0000256" key="2">
    <source>
        <dbReference type="ARBA" id="ARBA00008779"/>
    </source>
</evidence>
<evidence type="ECO:0000313" key="9">
    <source>
        <dbReference type="Proteomes" id="UP000185728"/>
    </source>
</evidence>
<dbReference type="InterPro" id="IPR050738">
    <property type="entry name" value="Sulfatase"/>
</dbReference>